<reference evidence="1" key="1">
    <citation type="submission" date="2020-05" db="EMBL/GenBank/DDBJ databases">
        <authorList>
            <person name="Chiriac C."/>
            <person name="Salcher M."/>
            <person name="Ghai R."/>
            <person name="Kavagutti S V."/>
        </authorList>
    </citation>
    <scope>NUCLEOTIDE SEQUENCE</scope>
</reference>
<accession>A0A6J7X6A1</accession>
<organism evidence="1">
    <name type="scientific">uncultured Caudovirales phage</name>
    <dbReference type="NCBI Taxonomy" id="2100421"/>
    <lineage>
        <taxon>Viruses</taxon>
        <taxon>Duplodnaviria</taxon>
        <taxon>Heunggongvirae</taxon>
        <taxon>Uroviricota</taxon>
        <taxon>Caudoviricetes</taxon>
        <taxon>Peduoviridae</taxon>
        <taxon>Maltschvirus</taxon>
        <taxon>Maltschvirus maltsch</taxon>
    </lineage>
</organism>
<protein>
    <submittedName>
        <fullName evidence="1">Uncharacterized protein</fullName>
    </submittedName>
</protein>
<proteinExistence type="predicted"/>
<sequence>MQTEKLVFNKLFKKEELATQKVELALGQDLMTAEENLKDALLSFGKIKDEFEKSKANFKSEADKAYKIAIKYNASANELGLKAMDNPFFKSIDAYLASPLYKNLNN</sequence>
<name>A0A6J7X6A1_9CAUD</name>
<gene>
    <name evidence="1" type="ORF">UFOVP387_15</name>
</gene>
<evidence type="ECO:0000313" key="1">
    <source>
        <dbReference type="EMBL" id="CAB5223879.1"/>
    </source>
</evidence>
<dbReference type="EMBL" id="LR798326">
    <property type="protein sequence ID" value="CAB5223879.1"/>
    <property type="molecule type" value="Genomic_DNA"/>
</dbReference>